<dbReference type="PROSITE" id="PS51747">
    <property type="entry name" value="CYT_DCMP_DEAMINASES_2"/>
    <property type="match status" value="1"/>
</dbReference>
<dbReference type="EC" id="1.1.1.193" evidence="15"/>
<comment type="function">
    <text evidence="1 15">Converts 2,5-diamino-6-(ribosylamino)-4(3h)-pyrimidinone 5'-phosphate into 5-amino-6-(ribosylamino)-2,4(1h,3h)-pyrimidinedione 5'-phosphate.</text>
</comment>
<dbReference type="SUPFAM" id="SSF53597">
    <property type="entry name" value="Dihydrofolate reductase-like"/>
    <property type="match status" value="1"/>
</dbReference>
<keyword evidence="9 15" id="KW-0862">Zinc</keyword>
<dbReference type="PANTHER" id="PTHR38011:SF7">
    <property type="entry name" value="2,5-DIAMINO-6-RIBOSYLAMINO-4(3H)-PYRIMIDINONE 5'-PHOSPHATE REDUCTASE"/>
    <property type="match status" value="1"/>
</dbReference>
<evidence type="ECO:0000256" key="8">
    <source>
        <dbReference type="ARBA" id="ARBA00022801"/>
    </source>
</evidence>
<dbReference type="GO" id="GO:0009231">
    <property type="term" value="P:riboflavin biosynthetic process"/>
    <property type="evidence" value="ECO:0007669"/>
    <property type="project" value="UniProtKB-UniPathway"/>
</dbReference>
<dbReference type="InterPro" id="IPR016192">
    <property type="entry name" value="APOBEC/CMP_deaminase_Zn-bd"/>
</dbReference>
<dbReference type="PIRSF" id="PIRSF006769">
    <property type="entry name" value="RibD"/>
    <property type="match status" value="1"/>
</dbReference>
<dbReference type="GO" id="GO:0050661">
    <property type="term" value="F:NADP binding"/>
    <property type="evidence" value="ECO:0007669"/>
    <property type="project" value="InterPro"/>
</dbReference>
<evidence type="ECO:0000256" key="11">
    <source>
        <dbReference type="ARBA" id="ARBA00023002"/>
    </source>
</evidence>
<dbReference type="GO" id="GO:0008703">
    <property type="term" value="F:5-amino-6-(5-phosphoribosylamino)uracil reductase activity"/>
    <property type="evidence" value="ECO:0007669"/>
    <property type="project" value="UniProtKB-EC"/>
</dbReference>
<evidence type="ECO:0000313" key="21">
    <source>
        <dbReference type="Proteomes" id="UP000298324"/>
    </source>
</evidence>
<feature type="binding site" evidence="17">
    <location>
        <position position="195"/>
    </location>
    <ligand>
        <name>NADP(+)</name>
        <dbReference type="ChEBI" id="CHEBI:58349"/>
    </ligand>
</feature>
<dbReference type="PROSITE" id="PS00903">
    <property type="entry name" value="CYT_DCMP_DEAMINASES_1"/>
    <property type="match status" value="1"/>
</dbReference>
<feature type="binding site" evidence="17">
    <location>
        <position position="203"/>
    </location>
    <ligand>
        <name>substrate</name>
    </ligand>
</feature>
<evidence type="ECO:0000259" key="19">
    <source>
        <dbReference type="PROSITE" id="PS51747"/>
    </source>
</evidence>
<dbReference type="EC" id="3.5.4.26" evidence="15"/>
<feature type="binding site" evidence="17">
    <location>
        <position position="167"/>
    </location>
    <ligand>
        <name>substrate</name>
    </ligand>
</feature>
<evidence type="ECO:0000256" key="6">
    <source>
        <dbReference type="ARBA" id="ARBA00022619"/>
    </source>
</evidence>
<dbReference type="Proteomes" id="UP000298324">
    <property type="component" value="Unassembled WGS sequence"/>
</dbReference>
<proteinExistence type="inferred from homology"/>
<comment type="caution">
    <text evidence="20">The sequence shown here is derived from an EMBL/GenBank/DDBJ whole genome shotgun (WGS) entry which is preliminary data.</text>
</comment>
<dbReference type="InterPro" id="IPR016193">
    <property type="entry name" value="Cytidine_deaminase-like"/>
</dbReference>
<dbReference type="EMBL" id="QFGA01000002">
    <property type="protein sequence ID" value="TEB05723.1"/>
    <property type="molecule type" value="Genomic_DNA"/>
</dbReference>
<feature type="active site" description="Proton donor" evidence="16">
    <location>
        <position position="51"/>
    </location>
</feature>
<keyword evidence="21" id="KW-1185">Reference proteome</keyword>
<dbReference type="CDD" id="cd01284">
    <property type="entry name" value="Riboflavin_deaminase-reductase"/>
    <property type="match status" value="1"/>
</dbReference>
<comment type="pathway">
    <text evidence="2 15">Cofactor biosynthesis; riboflavin biosynthesis; 5-amino-6-(D-ribitylamino)uracil from GTP: step 2/4.</text>
</comment>
<reference evidence="20 21" key="1">
    <citation type="journal article" date="2018" name="Environ. Microbiol.">
        <title>Novel energy conservation strategies and behaviour of Pelotomaculum schinkii driving syntrophic propionate catabolism.</title>
        <authorList>
            <person name="Hidalgo-Ahumada C.A.P."/>
            <person name="Nobu M.K."/>
            <person name="Narihiro T."/>
            <person name="Tamaki H."/>
            <person name="Liu W.T."/>
            <person name="Kamagata Y."/>
            <person name="Stams A.J.M."/>
            <person name="Imachi H."/>
            <person name="Sousa D.Z."/>
        </authorList>
    </citation>
    <scope>NUCLEOTIDE SEQUENCE [LARGE SCALE GENOMIC DNA]</scope>
    <source>
        <strain evidence="20 21">HH</strain>
    </source>
</reference>
<organism evidence="20 21">
    <name type="scientific">Pelotomaculum schinkii</name>
    <dbReference type="NCBI Taxonomy" id="78350"/>
    <lineage>
        <taxon>Bacteria</taxon>
        <taxon>Bacillati</taxon>
        <taxon>Bacillota</taxon>
        <taxon>Clostridia</taxon>
        <taxon>Eubacteriales</taxon>
        <taxon>Desulfotomaculaceae</taxon>
        <taxon>Pelotomaculum</taxon>
    </lineage>
</organism>
<dbReference type="Pfam" id="PF00383">
    <property type="entry name" value="dCMP_cyt_deam_1"/>
    <property type="match status" value="1"/>
</dbReference>
<dbReference type="NCBIfam" id="TIGR00326">
    <property type="entry name" value="eubact_ribD"/>
    <property type="match status" value="1"/>
</dbReference>
<evidence type="ECO:0000256" key="13">
    <source>
        <dbReference type="ARBA" id="ARBA00049861"/>
    </source>
</evidence>
<evidence type="ECO:0000256" key="9">
    <source>
        <dbReference type="ARBA" id="ARBA00022833"/>
    </source>
</evidence>
<feature type="domain" description="CMP/dCMP-type deaminase" evidence="19">
    <location>
        <begin position="1"/>
        <end position="122"/>
    </location>
</feature>
<keyword evidence="10 15" id="KW-0521">NADP</keyword>
<dbReference type="InterPro" id="IPR050765">
    <property type="entry name" value="Riboflavin_Biosynth_HTPR"/>
</dbReference>
<gene>
    <name evidence="20" type="primary">ribD</name>
    <name evidence="20" type="ORF">Psch_02764</name>
</gene>
<keyword evidence="12" id="KW-0511">Multifunctional enzyme</keyword>
<dbReference type="Gene3D" id="3.40.140.10">
    <property type="entry name" value="Cytidine Deaminase, domain 2"/>
    <property type="match status" value="1"/>
</dbReference>
<evidence type="ECO:0000256" key="2">
    <source>
        <dbReference type="ARBA" id="ARBA00004882"/>
    </source>
</evidence>
<protein>
    <recommendedName>
        <fullName evidence="15">Riboflavin biosynthesis protein RibD</fullName>
    </recommendedName>
    <domain>
        <recommendedName>
            <fullName evidence="15">Diaminohydroxyphosphoribosylaminopyrimidine deaminase</fullName>
            <shortName evidence="15">DRAP deaminase</shortName>
            <ecNumber evidence="15">3.5.4.26</ecNumber>
        </recommendedName>
        <alternativeName>
            <fullName evidence="15">Riboflavin-specific deaminase</fullName>
        </alternativeName>
    </domain>
    <domain>
        <recommendedName>
            <fullName evidence="15">5-amino-6-(5-phosphoribosylamino)uracil reductase</fullName>
            <ecNumber evidence="15">1.1.1.193</ecNumber>
        </recommendedName>
        <alternativeName>
            <fullName evidence="15">HTP reductase</fullName>
        </alternativeName>
    </domain>
</protein>
<comment type="catalytic activity">
    <reaction evidence="14 15">
        <text>2,5-diamino-6-hydroxy-4-(5-phosphoribosylamino)-pyrimidine + H2O + H(+) = 5-amino-6-(5-phospho-D-ribosylamino)uracil + NH4(+)</text>
        <dbReference type="Rhea" id="RHEA:21868"/>
        <dbReference type="ChEBI" id="CHEBI:15377"/>
        <dbReference type="ChEBI" id="CHEBI:15378"/>
        <dbReference type="ChEBI" id="CHEBI:28938"/>
        <dbReference type="ChEBI" id="CHEBI:58453"/>
        <dbReference type="ChEBI" id="CHEBI:58614"/>
        <dbReference type="EC" id="3.5.4.26"/>
    </reaction>
</comment>
<dbReference type="Pfam" id="PF01872">
    <property type="entry name" value="RibD_C"/>
    <property type="match status" value="1"/>
</dbReference>
<evidence type="ECO:0000256" key="10">
    <source>
        <dbReference type="ARBA" id="ARBA00022857"/>
    </source>
</evidence>
<evidence type="ECO:0000256" key="12">
    <source>
        <dbReference type="ARBA" id="ARBA00023268"/>
    </source>
</evidence>
<evidence type="ECO:0000256" key="16">
    <source>
        <dbReference type="PIRSR" id="PIRSR006769-1"/>
    </source>
</evidence>
<feature type="binding site" evidence="18">
    <location>
        <position position="83"/>
    </location>
    <ligand>
        <name>Zn(2+)</name>
        <dbReference type="ChEBI" id="CHEBI:29105"/>
        <note>catalytic</note>
    </ligand>
</feature>
<feature type="binding site" evidence="17">
    <location>
        <begin position="295"/>
        <end position="301"/>
    </location>
    <ligand>
        <name>NADP(+)</name>
        <dbReference type="ChEBI" id="CHEBI:58349"/>
    </ligand>
</feature>
<dbReference type="UniPathway" id="UPA00275">
    <property type="reaction ID" value="UER00401"/>
</dbReference>
<keyword evidence="7 15" id="KW-0479">Metal-binding</keyword>
<dbReference type="RefSeq" id="WP_190258472.1">
    <property type="nucleotide sequence ID" value="NZ_QFGA01000002.1"/>
</dbReference>
<comment type="similarity">
    <text evidence="4 15">In the N-terminal section; belongs to the cytidine and deoxycytidylate deaminase family.</text>
</comment>
<keyword evidence="6 15" id="KW-0686">Riboflavin biosynthesis</keyword>
<comment type="cofactor">
    <cofactor evidence="15 18">
        <name>Zn(2+)</name>
        <dbReference type="ChEBI" id="CHEBI:29105"/>
    </cofactor>
    <text evidence="15 18">Binds 1 zinc ion.</text>
</comment>
<evidence type="ECO:0000256" key="3">
    <source>
        <dbReference type="ARBA" id="ARBA00004910"/>
    </source>
</evidence>
<dbReference type="InterPro" id="IPR002125">
    <property type="entry name" value="CMP_dCMP_dom"/>
</dbReference>
<dbReference type="SUPFAM" id="SSF53927">
    <property type="entry name" value="Cytidine deaminase-like"/>
    <property type="match status" value="1"/>
</dbReference>
<dbReference type="InterPro" id="IPR002734">
    <property type="entry name" value="RibDG_C"/>
</dbReference>
<comment type="pathway">
    <text evidence="3 15">Cofactor biosynthesis; riboflavin biosynthesis; 5-amino-6-(D-ribitylamino)uracil from GTP: step 3/4.</text>
</comment>
<dbReference type="InterPro" id="IPR011549">
    <property type="entry name" value="RibD_C"/>
</dbReference>
<keyword evidence="8 15" id="KW-0378">Hydrolase</keyword>
<evidence type="ECO:0000313" key="20">
    <source>
        <dbReference type="EMBL" id="TEB05723.1"/>
    </source>
</evidence>
<feature type="binding site" evidence="17">
    <location>
        <position position="199"/>
    </location>
    <ligand>
        <name>NADP(+)</name>
        <dbReference type="ChEBI" id="CHEBI:58349"/>
    </ligand>
</feature>
<feature type="binding site" evidence="17">
    <location>
        <position position="169"/>
    </location>
    <ligand>
        <name>NADP(+)</name>
        <dbReference type="ChEBI" id="CHEBI:58349"/>
    </ligand>
</feature>
<dbReference type="GO" id="GO:0008835">
    <property type="term" value="F:diaminohydroxyphosphoribosylaminopyrimidine deaminase activity"/>
    <property type="evidence" value="ECO:0007669"/>
    <property type="project" value="UniProtKB-EC"/>
</dbReference>
<dbReference type="FunFam" id="3.40.140.10:FF:000025">
    <property type="entry name" value="Riboflavin biosynthesis protein RibD"/>
    <property type="match status" value="1"/>
</dbReference>
<feature type="binding site" evidence="18">
    <location>
        <position position="74"/>
    </location>
    <ligand>
        <name>Zn(2+)</name>
        <dbReference type="ChEBI" id="CHEBI:29105"/>
        <note>catalytic</note>
    </ligand>
</feature>
<evidence type="ECO:0000256" key="1">
    <source>
        <dbReference type="ARBA" id="ARBA00002151"/>
    </source>
</evidence>
<feature type="binding site" evidence="17">
    <location>
        <position position="293"/>
    </location>
    <ligand>
        <name>substrate</name>
    </ligand>
</feature>
<evidence type="ECO:0000256" key="7">
    <source>
        <dbReference type="ARBA" id="ARBA00022723"/>
    </source>
</evidence>
<keyword evidence="11 15" id="KW-0560">Oxidoreductase</keyword>
<feature type="binding site" evidence="17">
    <location>
        <position position="222"/>
    </location>
    <ligand>
        <name>NADP(+)</name>
        <dbReference type="ChEBI" id="CHEBI:58349"/>
    </ligand>
</feature>
<dbReference type="NCBIfam" id="TIGR00227">
    <property type="entry name" value="ribD_Cterm"/>
    <property type="match status" value="1"/>
</dbReference>
<evidence type="ECO:0000256" key="14">
    <source>
        <dbReference type="ARBA" id="ARBA00049886"/>
    </source>
</evidence>
<dbReference type="GO" id="GO:0008270">
    <property type="term" value="F:zinc ion binding"/>
    <property type="evidence" value="ECO:0007669"/>
    <property type="project" value="InterPro"/>
</dbReference>
<comment type="similarity">
    <text evidence="5 15">In the C-terminal section; belongs to the HTP reductase family.</text>
</comment>
<dbReference type="PANTHER" id="PTHR38011">
    <property type="entry name" value="DIHYDROFOLATE REDUCTASE FAMILY PROTEIN (AFU_ORTHOLOGUE AFUA_8G06820)"/>
    <property type="match status" value="1"/>
</dbReference>
<dbReference type="InterPro" id="IPR024072">
    <property type="entry name" value="DHFR-like_dom_sf"/>
</dbReference>
<dbReference type="Gene3D" id="3.40.430.10">
    <property type="entry name" value="Dihydrofolate Reductase, subunit A"/>
    <property type="match status" value="1"/>
</dbReference>
<evidence type="ECO:0000256" key="5">
    <source>
        <dbReference type="ARBA" id="ARBA00007417"/>
    </source>
</evidence>
<sequence>MDKSYMKLALKLAARARGRTSPNPMVGAVVVKDGNIVGRGFHQKAGTPHAEIHALREAGSEARGATIYVTLEPCCHYGRTGPCSEAVIQAGIARAVVAMADPNPLVAGKGLKRLEEAGISVTLGVMEEEARRLNEVFLKYIATRLPFVVAKAAVSLDGKIATRSGKSRWITGPEARAYGHLLRDRYDAILVGIGTILADDPALTTRLPGGRGRDPVRVVLDSRGRTPPGAKVLNQSSEAPTIIAVTKEAPFERIAALRGAGAEVLVVSEGPRVDLPALMKLLGAREITSVLIEGGAGVHGSALEAGILDKAAWFIAPKIIGGSEAPGPVGGFGVDDPAEAPELERVKMRRLGKDFYLEGYFKYRGG</sequence>
<feature type="binding site" evidence="17">
    <location>
        <position position="183"/>
    </location>
    <ligand>
        <name>substrate</name>
    </ligand>
</feature>
<feature type="binding site" evidence="18">
    <location>
        <position position="49"/>
    </location>
    <ligand>
        <name>Zn(2+)</name>
        <dbReference type="ChEBI" id="CHEBI:29105"/>
        <note>catalytic</note>
    </ligand>
</feature>
<feature type="binding site" evidence="17">
    <location>
        <position position="206"/>
    </location>
    <ligand>
        <name>substrate</name>
    </ligand>
</feature>
<evidence type="ECO:0000256" key="18">
    <source>
        <dbReference type="PIRSR" id="PIRSR006769-3"/>
    </source>
</evidence>
<comment type="catalytic activity">
    <reaction evidence="13 15">
        <text>5-amino-6-(5-phospho-D-ribitylamino)uracil + NADP(+) = 5-amino-6-(5-phospho-D-ribosylamino)uracil + NADPH + H(+)</text>
        <dbReference type="Rhea" id="RHEA:17845"/>
        <dbReference type="ChEBI" id="CHEBI:15378"/>
        <dbReference type="ChEBI" id="CHEBI:57783"/>
        <dbReference type="ChEBI" id="CHEBI:58349"/>
        <dbReference type="ChEBI" id="CHEBI:58421"/>
        <dbReference type="ChEBI" id="CHEBI:58453"/>
        <dbReference type="EC" id="1.1.1.193"/>
    </reaction>
</comment>
<name>A0A4Y7RAL6_9FIRM</name>
<dbReference type="InterPro" id="IPR004794">
    <property type="entry name" value="Eubact_RibD"/>
</dbReference>
<evidence type="ECO:0000256" key="15">
    <source>
        <dbReference type="PIRNR" id="PIRNR006769"/>
    </source>
</evidence>
<feature type="binding site" evidence="17">
    <location>
        <position position="153"/>
    </location>
    <ligand>
        <name>NADP(+)</name>
        <dbReference type="ChEBI" id="CHEBI:58349"/>
    </ligand>
</feature>
<evidence type="ECO:0000256" key="4">
    <source>
        <dbReference type="ARBA" id="ARBA00005259"/>
    </source>
</evidence>
<dbReference type="AlphaFoldDB" id="A0A4Y7RAL6"/>
<accession>A0A4Y7RAL6</accession>
<evidence type="ECO:0000256" key="17">
    <source>
        <dbReference type="PIRSR" id="PIRSR006769-2"/>
    </source>
</evidence>